<dbReference type="OrthoDB" id="6770063at2759"/>
<organism evidence="1 2">
    <name type="scientific">Botryotinia narcissicola</name>
    <dbReference type="NCBI Taxonomy" id="278944"/>
    <lineage>
        <taxon>Eukaryota</taxon>
        <taxon>Fungi</taxon>
        <taxon>Dikarya</taxon>
        <taxon>Ascomycota</taxon>
        <taxon>Pezizomycotina</taxon>
        <taxon>Leotiomycetes</taxon>
        <taxon>Helotiales</taxon>
        <taxon>Sclerotiniaceae</taxon>
        <taxon>Botryotinia</taxon>
    </lineage>
</organism>
<sequence>MSIFNNFLTLVGYYFIRESYTPVLLRRKAKSEAMSTPNSKRIFKIQYWQELFPQLSVGLVRPFQILIRRLTISISALHYIAAAIGAIAAPQVESRIMDWLYRSLDTKTTSMADQSFVFHGWCYLNTDWTVLVRLGD</sequence>
<name>A0A4Z1H9T5_9HELO</name>
<keyword evidence="2" id="KW-1185">Reference proteome</keyword>
<dbReference type="AlphaFoldDB" id="A0A4Z1H9T5"/>
<dbReference type="EMBL" id="PQXJ01000650">
    <property type="protein sequence ID" value="TGO45625.1"/>
    <property type="molecule type" value="Genomic_DNA"/>
</dbReference>
<dbReference type="Proteomes" id="UP000297452">
    <property type="component" value="Unassembled WGS sequence"/>
</dbReference>
<dbReference type="STRING" id="278944.A0A4Z1H9T5"/>
<evidence type="ECO:0000313" key="1">
    <source>
        <dbReference type="EMBL" id="TGO45625.1"/>
    </source>
</evidence>
<gene>
    <name evidence="1" type="ORF">BOTNAR_0652g00060</name>
</gene>
<accession>A0A4Z1H9T5</accession>
<evidence type="ECO:0000313" key="2">
    <source>
        <dbReference type="Proteomes" id="UP000297452"/>
    </source>
</evidence>
<reference evidence="1 2" key="1">
    <citation type="submission" date="2017-12" db="EMBL/GenBank/DDBJ databases">
        <title>Comparative genomics of Botrytis spp.</title>
        <authorList>
            <person name="Valero-Jimenez C.A."/>
            <person name="Tapia P."/>
            <person name="Veloso J."/>
            <person name="Silva-Moreno E."/>
            <person name="Staats M."/>
            <person name="Valdes J.H."/>
            <person name="Van Kan J.A.L."/>
        </authorList>
    </citation>
    <scope>NUCLEOTIDE SEQUENCE [LARGE SCALE GENOMIC DNA]</scope>
    <source>
        <strain evidence="1 2">MUCL2120</strain>
    </source>
</reference>
<comment type="caution">
    <text evidence="1">The sequence shown here is derived from an EMBL/GenBank/DDBJ whole genome shotgun (WGS) entry which is preliminary data.</text>
</comment>
<proteinExistence type="predicted"/>
<protein>
    <submittedName>
        <fullName evidence="1">Uncharacterized protein</fullName>
    </submittedName>
</protein>